<organism evidence="1 2">
    <name type="scientific">Pyronema omphalodes (strain CBS 100304)</name>
    <name type="common">Pyronema confluens</name>
    <dbReference type="NCBI Taxonomy" id="1076935"/>
    <lineage>
        <taxon>Eukaryota</taxon>
        <taxon>Fungi</taxon>
        <taxon>Dikarya</taxon>
        <taxon>Ascomycota</taxon>
        <taxon>Pezizomycotina</taxon>
        <taxon>Pezizomycetes</taxon>
        <taxon>Pezizales</taxon>
        <taxon>Pyronemataceae</taxon>
        <taxon>Pyronema</taxon>
    </lineage>
</organism>
<dbReference type="AlphaFoldDB" id="U4LAH8"/>
<dbReference type="EMBL" id="HF935336">
    <property type="protein sequence ID" value="CCX07164.1"/>
    <property type="molecule type" value="Genomic_DNA"/>
</dbReference>
<protein>
    <submittedName>
        <fullName evidence="1">Uncharacterized protein</fullName>
    </submittedName>
</protein>
<reference evidence="1 2" key="1">
    <citation type="journal article" date="2013" name="PLoS Genet.">
        <title>The genome and development-dependent transcriptomes of Pyronema confluens: a window into fungal evolution.</title>
        <authorList>
            <person name="Traeger S."/>
            <person name="Altegoer F."/>
            <person name="Freitag M."/>
            <person name="Gabaldon T."/>
            <person name="Kempken F."/>
            <person name="Kumar A."/>
            <person name="Marcet-Houben M."/>
            <person name="Poggeler S."/>
            <person name="Stajich J.E."/>
            <person name="Nowrousian M."/>
        </authorList>
    </citation>
    <scope>NUCLEOTIDE SEQUENCE [LARGE SCALE GENOMIC DNA]</scope>
    <source>
        <strain evidence="2">CBS 100304</strain>
        <tissue evidence="1">Vegetative mycelium</tissue>
    </source>
</reference>
<gene>
    <name evidence="1" type="ORF">PCON_06751</name>
</gene>
<proteinExistence type="predicted"/>
<name>U4LAH8_PYROM</name>
<dbReference type="Proteomes" id="UP000018144">
    <property type="component" value="Unassembled WGS sequence"/>
</dbReference>
<keyword evidence="2" id="KW-1185">Reference proteome</keyword>
<evidence type="ECO:0000313" key="2">
    <source>
        <dbReference type="Proteomes" id="UP000018144"/>
    </source>
</evidence>
<evidence type="ECO:0000313" key="1">
    <source>
        <dbReference type="EMBL" id="CCX07164.1"/>
    </source>
</evidence>
<accession>U4LAH8</accession>
<sequence length="64" mass="6987">MISKSICISEASGSAKSRNFTSEYAFVSNHTVQKERILIRVRSSGILGTAGQETYNLDSKASLF</sequence>